<organism evidence="3 4">
    <name type="scientific">Saponaria officinalis</name>
    <name type="common">Common soapwort</name>
    <name type="synonym">Lychnis saponaria</name>
    <dbReference type="NCBI Taxonomy" id="3572"/>
    <lineage>
        <taxon>Eukaryota</taxon>
        <taxon>Viridiplantae</taxon>
        <taxon>Streptophyta</taxon>
        <taxon>Embryophyta</taxon>
        <taxon>Tracheophyta</taxon>
        <taxon>Spermatophyta</taxon>
        <taxon>Magnoliopsida</taxon>
        <taxon>eudicotyledons</taxon>
        <taxon>Gunneridae</taxon>
        <taxon>Pentapetalae</taxon>
        <taxon>Caryophyllales</taxon>
        <taxon>Caryophyllaceae</taxon>
        <taxon>Caryophylleae</taxon>
        <taxon>Saponaria</taxon>
    </lineage>
</organism>
<dbReference type="Pfam" id="PF04484">
    <property type="entry name" value="QWRF"/>
    <property type="match status" value="1"/>
</dbReference>
<feature type="region of interest" description="Disordered" evidence="2">
    <location>
        <begin position="282"/>
        <end position="313"/>
    </location>
</feature>
<feature type="region of interest" description="Disordered" evidence="2">
    <location>
        <begin position="15"/>
        <end position="105"/>
    </location>
</feature>
<evidence type="ECO:0008006" key="5">
    <source>
        <dbReference type="Google" id="ProtNLM"/>
    </source>
</evidence>
<name>A0AAW1J1L5_SAPOF</name>
<feature type="compositionally biased region" description="Basic residues" evidence="2">
    <location>
        <begin position="31"/>
        <end position="43"/>
    </location>
</feature>
<evidence type="ECO:0000313" key="3">
    <source>
        <dbReference type="EMBL" id="KAK9697142.1"/>
    </source>
</evidence>
<gene>
    <name evidence="3" type="ORF">RND81_08G017800</name>
</gene>
<proteinExistence type="inferred from homology"/>
<dbReference type="GO" id="GO:0008017">
    <property type="term" value="F:microtubule binding"/>
    <property type="evidence" value="ECO:0007669"/>
    <property type="project" value="TreeGrafter"/>
</dbReference>
<dbReference type="GO" id="GO:0005880">
    <property type="term" value="C:nuclear microtubule"/>
    <property type="evidence" value="ECO:0007669"/>
    <property type="project" value="TreeGrafter"/>
</dbReference>
<feature type="compositionally biased region" description="Low complexity" evidence="2">
    <location>
        <begin position="294"/>
        <end position="303"/>
    </location>
</feature>
<feature type="compositionally biased region" description="Polar residues" evidence="2">
    <location>
        <begin position="282"/>
        <end position="293"/>
    </location>
</feature>
<reference evidence="3" key="1">
    <citation type="submission" date="2024-03" db="EMBL/GenBank/DDBJ databases">
        <title>WGS assembly of Saponaria officinalis var. Norfolk2.</title>
        <authorList>
            <person name="Jenkins J."/>
            <person name="Shu S."/>
            <person name="Grimwood J."/>
            <person name="Barry K."/>
            <person name="Goodstein D."/>
            <person name="Schmutz J."/>
            <person name="Leebens-Mack J."/>
            <person name="Osbourn A."/>
        </authorList>
    </citation>
    <scope>NUCLEOTIDE SEQUENCE [LARGE SCALE GENOMIC DNA]</scope>
    <source>
        <strain evidence="3">JIC</strain>
    </source>
</reference>
<comment type="similarity">
    <text evidence="1">Belongs to the QWRF family.</text>
</comment>
<dbReference type="Proteomes" id="UP001443914">
    <property type="component" value="Unassembled WGS sequence"/>
</dbReference>
<dbReference type="AlphaFoldDB" id="A0AAW1J1L5"/>
<dbReference type="InterPro" id="IPR007573">
    <property type="entry name" value="QWRF"/>
</dbReference>
<dbReference type="GO" id="GO:0005737">
    <property type="term" value="C:cytoplasm"/>
    <property type="evidence" value="ECO:0007669"/>
    <property type="project" value="TreeGrafter"/>
</dbReference>
<dbReference type="EMBL" id="JBDFQZ010000008">
    <property type="protein sequence ID" value="KAK9697142.1"/>
    <property type="molecule type" value="Genomic_DNA"/>
</dbReference>
<evidence type="ECO:0000313" key="4">
    <source>
        <dbReference type="Proteomes" id="UP001443914"/>
    </source>
</evidence>
<dbReference type="GO" id="GO:0051225">
    <property type="term" value="P:spindle assembly"/>
    <property type="evidence" value="ECO:0007669"/>
    <property type="project" value="TreeGrafter"/>
</dbReference>
<sequence length="610" mass="66589">MIMVAAISSVFPETKISTSPQPKTNQNVVHNHNRNHNHNHSHNRQQNEQRRRKAREIPSRYMSMSPCSSNSISSTSSTSSRNSFSGNDGVVRSQSTSRRSLTVDNRPSLMLKPSFLANSCEISASTRSFGSFSVPIRTKDANQGGGGGARNATPERRTNTPLRGKGDGGGGGGGGGGARNMKPERWRNTPLRGGGGDGNKVGRLNTNPKAGDQLRWPARSRQFNTVSNESTDCIGSSLAATMSNDSLLEASNSLSFDGTLNHIDSRNCDILNEVRGVMEANSVNGSSVRSDLTGSDSESISSGGSHGQGAPRGIVASTKFWQETNMRLRRLQDPSSKFVSPPKLSQSRKFSGGPTMSPKMMLSPTREVIKSASRVRTSVSGLMCCSPWEAPSVLSFVVDVRRGNVGGNRINDAHQLRLLYNRHLQWRFVTARADAALSVQKRNAERNIWNAWIAITGRRESVRNKRIQLQLLRQKLKLTSVLRRQIAYLEEWAVLDERHSCSVQGAIESLKASTLRLPVVDGVTADVEKVKDAISSAVDVMQSIASSLCFLSEKVEEVNSLTTELSKVAAKERITIEKCIEVLSVLSATQQVKDCSLRTHILQLNRLPLA</sequence>
<evidence type="ECO:0000256" key="1">
    <source>
        <dbReference type="ARBA" id="ARBA00010016"/>
    </source>
</evidence>
<feature type="compositionally biased region" description="Gly residues" evidence="2">
    <location>
        <begin position="167"/>
        <end position="178"/>
    </location>
</feature>
<evidence type="ECO:0000256" key="2">
    <source>
        <dbReference type="SAM" id="MobiDB-lite"/>
    </source>
</evidence>
<keyword evidence="4" id="KW-1185">Reference proteome</keyword>
<feature type="region of interest" description="Disordered" evidence="2">
    <location>
        <begin position="135"/>
        <end position="212"/>
    </location>
</feature>
<feature type="compositionally biased region" description="Polar residues" evidence="2">
    <location>
        <begin position="15"/>
        <end position="24"/>
    </location>
</feature>
<feature type="compositionally biased region" description="Polar residues" evidence="2">
    <location>
        <begin position="92"/>
        <end position="105"/>
    </location>
</feature>
<comment type="caution">
    <text evidence="3">The sequence shown here is derived from an EMBL/GenBank/DDBJ whole genome shotgun (WGS) entry which is preliminary data.</text>
</comment>
<dbReference type="PANTHER" id="PTHR31807:SF2">
    <property type="entry name" value="PROTEIN SNOWY COTYLEDON 3"/>
    <property type="match status" value="1"/>
</dbReference>
<feature type="region of interest" description="Disordered" evidence="2">
    <location>
        <begin position="334"/>
        <end position="360"/>
    </location>
</feature>
<feature type="compositionally biased region" description="Polar residues" evidence="2">
    <location>
        <begin position="334"/>
        <end position="349"/>
    </location>
</feature>
<protein>
    <recommendedName>
        <fullName evidence="5">QWRF motif-containing protein 2</fullName>
    </recommendedName>
</protein>
<feature type="compositionally biased region" description="Low complexity" evidence="2">
    <location>
        <begin position="59"/>
        <end position="85"/>
    </location>
</feature>
<accession>A0AAW1J1L5</accession>
<dbReference type="PANTHER" id="PTHR31807">
    <property type="entry name" value="AUGMIN FAMILY MEMBER"/>
    <property type="match status" value="1"/>
</dbReference>